<dbReference type="Gene3D" id="1.10.357.10">
    <property type="entry name" value="Tetracycline Repressor, domain 2"/>
    <property type="match status" value="1"/>
</dbReference>
<comment type="caution">
    <text evidence="4">The sequence shown here is derived from an EMBL/GenBank/DDBJ whole genome shotgun (WGS) entry which is preliminary data.</text>
</comment>
<dbReference type="PANTHER" id="PTHR43479">
    <property type="entry name" value="ACREF/ENVCD OPERON REPRESSOR-RELATED"/>
    <property type="match status" value="1"/>
</dbReference>
<evidence type="ECO:0000313" key="4">
    <source>
        <dbReference type="EMBL" id="ENW92971.1"/>
    </source>
</evidence>
<dbReference type="InterPro" id="IPR036271">
    <property type="entry name" value="Tet_transcr_reg_TetR-rel_C_sf"/>
</dbReference>
<dbReference type="HOGENOM" id="CLU_069356_12_2_6"/>
<dbReference type="PRINTS" id="PR00455">
    <property type="entry name" value="HTHTETR"/>
</dbReference>
<dbReference type="PROSITE" id="PS50977">
    <property type="entry name" value="HTH_TETR_2"/>
    <property type="match status" value="1"/>
</dbReference>
<evidence type="ECO:0000259" key="3">
    <source>
        <dbReference type="PROSITE" id="PS50977"/>
    </source>
</evidence>
<dbReference type="SUPFAM" id="SSF48498">
    <property type="entry name" value="Tetracyclin repressor-like, C-terminal domain"/>
    <property type="match status" value="1"/>
</dbReference>
<dbReference type="EMBL" id="APRL01000013">
    <property type="protein sequence ID" value="ENW92971.1"/>
    <property type="molecule type" value="Genomic_DNA"/>
</dbReference>
<organism evidence="4 5">
    <name type="scientific">Acinetobacter dispersus</name>
    <dbReference type="NCBI Taxonomy" id="70348"/>
    <lineage>
        <taxon>Bacteria</taxon>
        <taxon>Pseudomonadati</taxon>
        <taxon>Pseudomonadota</taxon>
        <taxon>Gammaproteobacteria</taxon>
        <taxon>Moraxellales</taxon>
        <taxon>Moraxellaceae</taxon>
        <taxon>Acinetobacter</taxon>
    </lineage>
</organism>
<dbReference type="eggNOG" id="COG1309">
    <property type="taxonomic scope" value="Bacteria"/>
</dbReference>
<keyword evidence="1 2" id="KW-0238">DNA-binding</keyword>
<dbReference type="Pfam" id="PF00440">
    <property type="entry name" value="TetR_N"/>
    <property type="match status" value="1"/>
</dbReference>
<dbReference type="Gene3D" id="1.10.10.60">
    <property type="entry name" value="Homeodomain-like"/>
    <property type="match status" value="1"/>
</dbReference>
<reference evidence="4 5" key="1">
    <citation type="submission" date="2013-02" db="EMBL/GenBank/DDBJ databases">
        <title>The Genome Sequence of Acinetobacter sp. ANC 4105.</title>
        <authorList>
            <consortium name="The Broad Institute Genome Sequencing Platform"/>
            <consortium name="The Broad Institute Genome Sequencing Center for Infectious Disease"/>
            <person name="Cerqueira G."/>
            <person name="Feldgarden M."/>
            <person name="Courvalin P."/>
            <person name="Perichon B."/>
            <person name="Grillot-Courvalin C."/>
            <person name="Clermont D."/>
            <person name="Rocha E."/>
            <person name="Yoon E.-J."/>
            <person name="Nemec A."/>
            <person name="Walker B."/>
            <person name="Young S.K."/>
            <person name="Zeng Q."/>
            <person name="Gargeya S."/>
            <person name="Fitzgerald M."/>
            <person name="Haas B."/>
            <person name="Abouelleil A."/>
            <person name="Alvarado L."/>
            <person name="Arachchi H.M."/>
            <person name="Berlin A.M."/>
            <person name="Chapman S.B."/>
            <person name="Dewar J."/>
            <person name="Goldberg J."/>
            <person name="Griggs A."/>
            <person name="Gujja S."/>
            <person name="Hansen M."/>
            <person name="Howarth C."/>
            <person name="Imamovic A."/>
            <person name="Larimer J."/>
            <person name="McCowan C."/>
            <person name="Murphy C."/>
            <person name="Neiman D."/>
            <person name="Pearson M."/>
            <person name="Priest M."/>
            <person name="Roberts A."/>
            <person name="Saif S."/>
            <person name="Shea T."/>
            <person name="Sisk P."/>
            <person name="Sykes S."/>
            <person name="Wortman J."/>
            <person name="Nusbaum C."/>
            <person name="Birren B."/>
        </authorList>
    </citation>
    <scope>NUCLEOTIDE SEQUENCE [LARGE SCALE GENOMIC DNA]</scope>
    <source>
        <strain evidence="4 5">ANC 4105</strain>
    </source>
</reference>
<feature type="DNA-binding region" description="H-T-H motif" evidence="2">
    <location>
        <begin position="38"/>
        <end position="57"/>
    </location>
</feature>
<evidence type="ECO:0000313" key="5">
    <source>
        <dbReference type="Proteomes" id="UP000013261"/>
    </source>
</evidence>
<dbReference type="RefSeq" id="WP_005190658.1">
    <property type="nucleotide sequence ID" value="NZ_KB850050.1"/>
</dbReference>
<dbReference type="InterPro" id="IPR009057">
    <property type="entry name" value="Homeodomain-like_sf"/>
</dbReference>
<dbReference type="InterPro" id="IPR050624">
    <property type="entry name" value="HTH-type_Tx_Regulator"/>
</dbReference>
<dbReference type="InterPro" id="IPR001647">
    <property type="entry name" value="HTH_TetR"/>
</dbReference>
<name>N9MQF1_9GAMM</name>
<dbReference type="SUPFAM" id="SSF46689">
    <property type="entry name" value="Homeodomain-like"/>
    <property type="match status" value="1"/>
</dbReference>
<keyword evidence="5" id="KW-1185">Reference proteome</keyword>
<dbReference type="Proteomes" id="UP000013261">
    <property type="component" value="Unassembled WGS sequence"/>
</dbReference>
<evidence type="ECO:0000256" key="1">
    <source>
        <dbReference type="ARBA" id="ARBA00023125"/>
    </source>
</evidence>
<dbReference type="PANTHER" id="PTHR43479:SF11">
    <property type="entry name" value="ACREF_ENVCD OPERON REPRESSOR-RELATED"/>
    <property type="match status" value="1"/>
</dbReference>
<feature type="domain" description="HTH tetR-type" evidence="3">
    <location>
        <begin position="15"/>
        <end position="75"/>
    </location>
</feature>
<dbReference type="GO" id="GO:0003677">
    <property type="term" value="F:DNA binding"/>
    <property type="evidence" value="ECO:0007669"/>
    <property type="project" value="UniProtKB-UniRule"/>
</dbReference>
<dbReference type="PATRIC" id="fig|1217703.3.peg.2833"/>
<proteinExistence type="predicted"/>
<dbReference type="AlphaFoldDB" id="N9MQF1"/>
<dbReference type="OrthoDB" id="5816932at2"/>
<gene>
    <name evidence="4" type="ORF">F904_02914</name>
</gene>
<protein>
    <recommendedName>
        <fullName evidence="3">HTH tetR-type domain-containing protein</fullName>
    </recommendedName>
</protein>
<accession>N9MQF1</accession>
<sequence>MNDQTTLSRAERQRIQLQAEIIEAAFLEFSERGYHQTAISDIAKRLGIGHGTFYRHFENKRDILDKVIVDTMFKITALLADENAPDAVSTLEAYRIQCERISSKFQEFAKDNPRAVRLILLEATSIDKEMTAQVHNLLHLGGLLTADYLKNGVKCGYLKSDLDTEMTGHAIVGMIIAGAFKFLSAPEDADLLKKYSDAAIQMMMAGIASNST</sequence>
<evidence type="ECO:0000256" key="2">
    <source>
        <dbReference type="PROSITE-ProRule" id="PRU00335"/>
    </source>
</evidence>